<reference evidence="3" key="2">
    <citation type="journal article" date="2023" name="IMA Fungus">
        <title>Comparative genomic study of the Penicillium genus elucidates a diverse pangenome and 15 lateral gene transfer events.</title>
        <authorList>
            <person name="Petersen C."/>
            <person name="Sorensen T."/>
            <person name="Nielsen M.R."/>
            <person name="Sondergaard T.E."/>
            <person name="Sorensen J.L."/>
            <person name="Fitzpatrick D.A."/>
            <person name="Frisvad J.C."/>
            <person name="Nielsen K.L."/>
        </authorList>
    </citation>
    <scope>NUCLEOTIDE SEQUENCE</scope>
    <source>
        <strain evidence="3">IBT 35675</strain>
    </source>
</reference>
<keyword evidence="3" id="KW-0560">Oxidoreductase</keyword>
<dbReference type="PANTHER" id="PTHR33099:SF7">
    <property type="entry name" value="MYND-TYPE DOMAIN-CONTAINING PROTEIN"/>
    <property type="match status" value="1"/>
</dbReference>
<evidence type="ECO:0000313" key="3">
    <source>
        <dbReference type="EMBL" id="KAJ5349571.1"/>
    </source>
</evidence>
<dbReference type="Proteomes" id="UP001148299">
    <property type="component" value="Unassembled WGS sequence"/>
</dbReference>
<keyword evidence="4" id="KW-1185">Reference proteome</keyword>
<dbReference type="Gene3D" id="2.60.120.620">
    <property type="entry name" value="q2cbj1_9rhob like domain"/>
    <property type="match status" value="1"/>
</dbReference>
<feature type="region of interest" description="Disordered" evidence="1">
    <location>
        <begin position="1"/>
        <end position="20"/>
    </location>
</feature>
<feature type="domain" description="Fe2OG dioxygenase" evidence="2">
    <location>
        <begin position="334"/>
        <end position="430"/>
    </location>
</feature>
<comment type="caution">
    <text evidence="3">The sequence shown here is derived from an EMBL/GenBank/DDBJ whole genome shotgun (WGS) entry which is preliminary data.</text>
</comment>
<dbReference type="PANTHER" id="PTHR33099">
    <property type="entry name" value="FE2OG DIOXYGENASE DOMAIN-CONTAINING PROTEIN"/>
    <property type="match status" value="1"/>
</dbReference>
<gene>
    <name evidence="3" type="ORF">N7541_007298</name>
</gene>
<dbReference type="InterPro" id="IPR005123">
    <property type="entry name" value="Oxoglu/Fe-dep_dioxygenase_dom"/>
</dbReference>
<dbReference type="EMBL" id="JAPZBR010000006">
    <property type="protein sequence ID" value="KAJ5349571.1"/>
    <property type="molecule type" value="Genomic_DNA"/>
</dbReference>
<protein>
    <submittedName>
        <fullName evidence="3">Oxoglutarate/iron-dependent dioxygenase</fullName>
    </submittedName>
</protein>
<evidence type="ECO:0000259" key="2">
    <source>
        <dbReference type="PROSITE" id="PS51471"/>
    </source>
</evidence>
<organism evidence="3 4">
    <name type="scientific">Penicillium brevicompactum</name>
    <dbReference type="NCBI Taxonomy" id="5074"/>
    <lineage>
        <taxon>Eukaryota</taxon>
        <taxon>Fungi</taxon>
        <taxon>Dikarya</taxon>
        <taxon>Ascomycota</taxon>
        <taxon>Pezizomycotina</taxon>
        <taxon>Eurotiomycetes</taxon>
        <taxon>Eurotiomycetidae</taxon>
        <taxon>Eurotiales</taxon>
        <taxon>Aspergillaceae</taxon>
        <taxon>Penicillium</taxon>
    </lineage>
</organism>
<accession>A0A9W9UP57</accession>
<dbReference type="AlphaFoldDB" id="A0A9W9UP57"/>
<evidence type="ECO:0000256" key="1">
    <source>
        <dbReference type="SAM" id="MobiDB-lite"/>
    </source>
</evidence>
<evidence type="ECO:0000313" key="4">
    <source>
        <dbReference type="Proteomes" id="UP001148299"/>
    </source>
</evidence>
<proteinExistence type="predicted"/>
<name>A0A9W9UP57_PENBR</name>
<dbReference type="GO" id="GO:0051213">
    <property type="term" value="F:dioxygenase activity"/>
    <property type="evidence" value="ECO:0007669"/>
    <property type="project" value="UniProtKB-KW"/>
</dbReference>
<keyword evidence="3" id="KW-0223">Dioxygenase</keyword>
<feature type="compositionally biased region" description="Polar residues" evidence="1">
    <location>
        <begin position="1"/>
        <end position="19"/>
    </location>
</feature>
<sequence length="685" mass="77145">MTGATTEYSDNDSAPQVSGTKVAEMDGLGSEDTQRPLLDLAKQMANLEEIERSKFDACVDWFWAQLLESIEIEENEESHLPLRFESLQFPSDEEMYRIEPQLLNNLNRLLPNVFEGDIVESEGFAELMETRLPFVYRATKLNTLQEHYIDPSANAYYSQIIDPIFTHFCNRLDGDNTTESLVISERLVQNTACDKLAKTIAGNAESASFVCGSLITIQSNEASKNDQVPSSPPVRLGWCIGEGHPAHLLTLPLCHNLRSESAIEGLSSLAQDCVPASFGKGGEDVLDLEYRKAGKLDPHQFTSSFNLSDFQILENVEQILLPNLFPGENSHKIKAELYKLNVYSGPSGLFRKHVDTPRSTPQIGSLVVCLPSHFTGGNLIVRHQGKEVDLDWSQHSENTIQWAAFYSDCEHEIKTITAGQRITLTYNLYVTRPTAVGLSVPAEIVIDPKSLSSYACLKDALMNPEFFRMGGILGIHCSHAYPHTSEGFSDLLPNALKGADLELFSIFKRLGIYVVVRPVFDSETKELKRAYNDKLDQLQEDDYQEFLSLLPIGPSNIDLYWKFLLFSRRMKTLEDVDEYAKKNNIQLHNRHLSERFLIGRKLTPFRHSDGDEQDDTLIEILMGGHRWDTLRGVTWMGCPGNQEKDFTYLAYGNEASVGTFYSCAAIIAHIPPFHIREQLSAARDW</sequence>
<dbReference type="PROSITE" id="PS51471">
    <property type="entry name" value="FE2OG_OXY"/>
    <property type="match status" value="1"/>
</dbReference>
<reference evidence="3" key="1">
    <citation type="submission" date="2022-12" db="EMBL/GenBank/DDBJ databases">
        <authorList>
            <person name="Petersen C."/>
        </authorList>
    </citation>
    <scope>NUCLEOTIDE SEQUENCE</scope>
    <source>
        <strain evidence="3">IBT 35675</strain>
    </source>
</reference>